<dbReference type="RefSeq" id="WP_385876574.1">
    <property type="nucleotide sequence ID" value="NZ_JBHLXE010000048.1"/>
</dbReference>
<sequence length="61" mass="7222">MNFDNADVYDYVHLGLVLGFIKQVGLIDYIDRVIPKTKPCYINHCQAVVAMLLYFKRKFYF</sequence>
<reference evidence="2 3" key="1">
    <citation type="submission" date="2024-09" db="EMBL/GenBank/DDBJ databases">
        <authorList>
            <person name="Sun Q."/>
            <person name="Mori K."/>
        </authorList>
    </citation>
    <scope>NUCLEOTIDE SEQUENCE [LARGE SCALE GENOMIC DNA]</scope>
    <source>
        <strain evidence="2 3">CCM 8545</strain>
    </source>
</reference>
<dbReference type="Proteomes" id="UP001589758">
    <property type="component" value="Unassembled WGS sequence"/>
</dbReference>
<keyword evidence="3" id="KW-1185">Reference proteome</keyword>
<protein>
    <submittedName>
        <fullName evidence="2">DUF4277 domain-containing protein</fullName>
    </submittedName>
</protein>
<evidence type="ECO:0000313" key="2">
    <source>
        <dbReference type="EMBL" id="MFC0179472.1"/>
    </source>
</evidence>
<gene>
    <name evidence="2" type="ORF">ACFFIT_05100</name>
</gene>
<comment type="caution">
    <text evidence="2">The sequence shown here is derived from an EMBL/GenBank/DDBJ whole genome shotgun (WGS) entry which is preliminary data.</text>
</comment>
<dbReference type="Pfam" id="PF14104">
    <property type="entry name" value="DUF4277"/>
    <property type="match status" value="1"/>
</dbReference>
<evidence type="ECO:0000313" key="3">
    <source>
        <dbReference type="Proteomes" id="UP001589758"/>
    </source>
</evidence>
<dbReference type="EMBL" id="JBHLXE010000048">
    <property type="protein sequence ID" value="MFC0179472.1"/>
    <property type="molecule type" value="Genomic_DNA"/>
</dbReference>
<dbReference type="InterPro" id="IPR025457">
    <property type="entry name" value="DUF4277"/>
</dbReference>
<name>A0ABV6CA31_9GAMM</name>
<evidence type="ECO:0000259" key="1">
    <source>
        <dbReference type="Pfam" id="PF14104"/>
    </source>
</evidence>
<feature type="domain" description="DUF4277" evidence="1">
    <location>
        <begin position="12"/>
        <end position="53"/>
    </location>
</feature>
<proteinExistence type="predicted"/>
<accession>A0ABV6CA31</accession>
<organism evidence="2 3">
    <name type="scientific">Thorsellia kenyensis</name>
    <dbReference type="NCBI Taxonomy" id="1549888"/>
    <lineage>
        <taxon>Bacteria</taxon>
        <taxon>Pseudomonadati</taxon>
        <taxon>Pseudomonadota</taxon>
        <taxon>Gammaproteobacteria</taxon>
        <taxon>Enterobacterales</taxon>
        <taxon>Thorselliaceae</taxon>
        <taxon>Thorsellia</taxon>
    </lineage>
</organism>